<keyword evidence="1" id="KW-0812">Transmembrane</keyword>
<feature type="transmembrane region" description="Helical" evidence="1">
    <location>
        <begin position="63"/>
        <end position="83"/>
    </location>
</feature>
<dbReference type="OrthoDB" id="540503at2759"/>
<organism evidence="2 3">
    <name type="scientific">Galdieria partita</name>
    <dbReference type="NCBI Taxonomy" id="83374"/>
    <lineage>
        <taxon>Eukaryota</taxon>
        <taxon>Rhodophyta</taxon>
        <taxon>Bangiophyceae</taxon>
        <taxon>Galdieriales</taxon>
        <taxon>Galdieriaceae</taxon>
        <taxon>Galdieria</taxon>
    </lineage>
</organism>
<comment type="caution">
    <text evidence="2">The sequence shown here is derived from an EMBL/GenBank/DDBJ whole genome shotgun (WGS) entry which is preliminary data.</text>
</comment>
<keyword evidence="1" id="KW-1133">Transmembrane helix</keyword>
<evidence type="ECO:0000256" key="1">
    <source>
        <dbReference type="SAM" id="Phobius"/>
    </source>
</evidence>
<dbReference type="AlphaFoldDB" id="A0A9C7UN29"/>
<evidence type="ECO:0000313" key="3">
    <source>
        <dbReference type="Proteomes" id="UP001061958"/>
    </source>
</evidence>
<protein>
    <submittedName>
        <fullName evidence="2">Uncharacterized protein</fullName>
    </submittedName>
</protein>
<dbReference type="EMBL" id="BQMJ01000005">
    <property type="protein sequence ID" value="GJQ08996.1"/>
    <property type="molecule type" value="Genomic_DNA"/>
</dbReference>
<gene>
    <name evidence="2" type="ORF">GpartN1_g787.t1</name>
</gene>
<keyword evidence="1" id="KW-0472">Membrane</keyword>
<reference evidence="2" key="2">
    <citation type="submission" date="2022-01" db="EMBL/GenBank/DDBJ databases">
        <authorList>
            <person name="Hirooka S."/>
            <person name="Miyagishima S.Y."/>
        </authorList>
    </citation>
    <scope>NUCLEOTIDE SEQUENCE</scope>
    <source>
        <strain evidence="2">NBRC 102759</strain>
    </source>
</reference>
<dbReference type="Proteomes" id="UP001061958">
    <property type="component" value="Unassembled WGS sequence"/>
</dbReference>
<reference evidence="2" key="1">
    <citation type="journal article" date="2022" name="Proc. Natl. Acad. Sci. U.S.A.">
        <title>Life cycle and functional genomics of the unicellular red alga Galdieria for elucidating algal and plant evolution and industrial use.</title>
        <authorList>
            <person name="Hirooka S."/>
            <person name="Itabashi T."/>
            <person name="Ichinose T.M."/>
            <person name="Onuma R."/>
            <person name="Fujiwara T."/>
            <person name="Yamashita S."/>
            <person name="Jong L.W."/>
            <person name="Tomita R."/>
            <person name="Iwane A.H."/>
            <person name="Miyagishima S.Y."/>
        </authorList>
    </citation>
    <scope>NUCLEOTIDE SEQUENCE</scope>
    <source>
        <strain evidence="2">NBRC 102759</strain>
    </source>
</reference>
<evidence type="ECO:0000313" key="2">
    <source>
        <dbReference type="EMBL" id="GJQ08996.1"/>
    </source>
</evidence>
<accession>A0A9C7UN29</accession>
<keyword evidence="3" id="KW-1185">Reference proteome</keyword>
<name>A0A9C7UN29_9RHOD</name>
<sequence length="406" mass="48111">MCRKVSLISKLNDALYFMWPFTLCWSDNLKSLKLPSAARQANYQLFSINEKKKLSISSKSFQLNSRVLLCLGFVAFLLLWFFGSLQSYPIIWSKFRLRGYEKIDPFIFQNCSKVDFGKRFAVVIPFIPKQTNRVLSNLKRWATSEYFPCDTLLDTLVTESTDLVFYYDMPLDHPSISESIQTLTLWLRKEPLQNVISSCFHNVRFISANLSAEQSTNSYKMDFVKSSVKTEGTVRQFYAAVDHPSLTNTYRHFFYMEPDHIPIRKRWLTAIFNDSLQGDFWMKGSLMRYKPRFSCAFEPYRTRYLRHINGNAIYKLGDPCFIRFLENVFREYPYLAFDTSINFYRLDLHHYTTYQYTAHRFQVTDVMADLGVVRYDEDKLRAELPNTYTAHGKFMYTERQLGWQKY</sequence>
<proteinExistence type="predicted"/>